<keyword evidence="2" id="KW-1185">Reference proteome</keyword>
<protein>
    <submittedName>
        <fullName evidence="1">Uncharacterized protein</fullName>
    </submittedName>
</protein>
<accession>A0A316TJY9</accession>
<dbReference type="RefSeq" id="WP_109694235.1">
    <property type="nucleotide sequence ID" value="NZ_QGDD01000005.1"/>
</dbReference>
<proteinExistence type="predicted"/>
<reference evidence="1 2" key="1">
    <citation type="submission" date="2018-05" db="EMBL/GenBank/DDBJ databases">
        <title>Nocardioides silvaticus genome.</title>
        <authorList>
            <person name="Li C."/>
            <person name="Wang G."/>
        </authorList>
    </citation>
    <scope>NUCLEOTIDE SEQUENCE [LARGE SCALE GENOMIC DNA]</scope>
    <source>
        <strain evidence="1 2">CCTCC AB 2018079</strain>
    </source>
</reference>
<dbReference type="AlphaFoldDB" id="A0A316TJY9"/>
<evidence type="ECO:0000313" key="2">
    <source>
        <dbReference type="Proteomes" id="UP000245507"/>
    </source>
</evidence>
<dbReference type="EMBL" id="QGDD01000005">
    <property type="protein sequence ID" value="PWN02572.1"/>
    <property type="molecule type" value="Genomic_DNA"/>
</dbReference>
<sequence length="154" mass="16615">MDYESQLRLERDAAVVAAALEAAGGHLVHRVADPDDPNAPVDRPGLYWAVIQPSAPGTDPFIARVFWSVYPDRPPSLLFATEVGGPTNFASAWPAANGYRAPNDICKPFTAEGQALHGEWAAGVTAWRSDGNPFLYVTENVIDDINRVRGARAS</sequence>
<dbReference type="Proteomes" id="UP000245507">
    <property type="component" value="Unassembled WGS sequence"/>
</dbReference>
<evidence type="ECO:0000313" key="1">
    <source>
        <dbReference type="EMBL" id="PWN02572.1"/>
    </source>
</evidence>
<dbReference type="OrthoDB" id="4155811at2"/>
<gene>
    <name evidence="1" type="ORF">DJ010_12720</name>
</gene>
<comment type="caution">
    <text evidence="1">The sequence shown here is derived from an EMBL/GenBank/DDBJ whole genome shotgun (WGS) entry which is preliminary data.</text>
</comment>
<organism evidence="1 2">
    <name type="scientific">Nocardioides silvaticus</name>
    <dbReference type="NCBI Taxonomy" id="2201891"/>
    <lineage>
        <taxon>Bacteria</taxon>
        <taxon>Bacillati</taxon>
        <taxon>Actinomycetota</taxon>
        <taxon>Actinomycetes</taxon>
        <taxon>Propionibacteriales</taxon>
        <taxon>Nocardioidaceae</taxon>
        <taxon>Nocardioides</taxon>
    </lineage>
</organism>
<name>A0A316TJY9_9ACTN</name>